<feature type="transmembrane region" description="Helical" evidence="8">
    <location>
        <begin position="220"/>
        <end position="242"/>
    </location>
</feature>
<feature type="transmembrane region" description="Helical" evidence="8">
    <location>
        <begin position="541"/>
        <end position="560"/>
    </location>
</feature>
<dbReference type="PANTHER" id="PTHR33406:SF6">
    <property type="entry name" value="MEMBRANE PROTEIN YDGH-RELATED"/>
    <property type="match status" value="1"/>
</dbReference>
<dbReference type="GO" id="GO:0005886">
    <property type="term" value="C:plasma membrane"/>
    <property type="evidence" value="ECO:0007669"/>
    <property type="project" value="UniProtKB-SubCell"/>
</dbReference>
<comment type="similarity">
    <text evidence="2">Belongs to the resistance-nodulation-cell division (RND) (TC 2.A.6) family. MmpL subfamily.</text>
</comment>
<comment type="subcellular location">
    <subcellularLocation>
        <location evidence="1">Cell membrane</location>
        <topology evidence="1">Multi-pass membrane protein</topology>
    </subcellularLocation>
</comment>
<dbReference type="SUPFAM" id="SSF82866">
    <property type="entry name" value="Multidrug efflux transporter AcrB transmembrane domain"/>
    <property type="match status" value="2"/>
</dbReference>
<evidence type="ECO:0000256" key="5">
    <source>
        <dbReference type="ARBA" id="ARBA00022989"/>
    </source>
</evidence>
<name>A0A171BNK1_9ACTN</name>
<evidence type="ECO:0000256" key="4">
    <source>
        <dbReference type="ARBA" id="ARBA00022692"/>
    </source>
</evidence>
<reference evidence="10 11" key="1">
    <citation type="journal article" date="2016" name="Genome Announc.">
        <title>Draft Genome Sequence of Planomonospora sphaerica JCM9374, a Rare Actinomycete.</title>
        <authorList>
            <person name="Dohra H."/>
            <person name="Suzuki T."/>
            <person name="Inoue Y."/>
            <person name="Kodani S."/>
        </authorList>
    </citation>
    <scope>NUCLEOTIDE SEQUENCE [LARGE SCALE GENOMIC DNA]</scope>
    <source>
        <strain evidence="10 11">JCM 9374</strain>
    </source>
</reference>
<dbReference type="InterPro" id="IPR000731">
    <property type="entry name" value="SSD"/>
</dbReference>
<evidence type="ECO:0000256" key="8">
    <source>
        <dbReference type="SAM" id="Phobius"/>
    </source>
</evidence>
<feature type="transmembrane region" description="Helical" evidence="8">
    <location>
        <begin position="184"/>
        <end position="208"/>
    </location>
</feature>
<dbReference type="Gene3D" id="1.20.1640.10">
    <property type="entry name" value="Multidrug efflux transporter AcrB transmembrane domain"/>
    <property type="match status" value="2"/>
</dbReference>
<feature type="transmembrane region" description="Helical" evidence="8">
    <location>
        <begin position="156"/>
        <end position="177"/>
    </location>
</feature>
<feature type="transmembrane region" description="Helical" evidence="8">
    <location>
        <begin position="636"/>
        <end position="669"/>
    </location>
</feature>
<accession>A0A171BNK1</accession>
<evidence type="ECO:0000256" key="7">
    <source>
        <dbReference type="SAM" id="MobiDB-lite"/>
    </source>
</evidence>
<dbReference type="PANTHER" id="PTHR33406">
    <property type="entry name" value="MEMBRANE PROTEIN MJ1562-RELATED"/>
    <property type="match status" value="1"/>
</dbReference>
<dbReference type="Proteomes" id="UP000077701">
    <property type="component" value="Unassembled WGS sequence"/>
</dbReference>
<reference evidence="11" key="2">
    <citation type="submission" date="2016-04" db="EMBL/GenBank/DDBJ databases">
        <title>Planomonospora sphaerica JCM9374 whole genome shotgun sequence.</title>
        <authorList>
            <person name="Suzuki T."/>
            <person name="Dohra H."/>
            <person name="Kodani S."/>
        </authorList>
    </citation>
    <scope>NUCLEOTIDE SEQUENCE [LARGE SCALE GENOMIC DNA]</scope>
    <source>
        <strain evidence="11">JCM 9374</strain>
    </source>
</reference>
<evidence type="ECO:0000256" key="2">
    <source>
        <dbReference type="ARBA" id="ARBA00010157"/>
    </source>
</evidence>
<dbReference type="InterPro" id="IPR004869">
    <property type="entry name" value="MMPL_dom"/>
</dbReference>
<gene>
    <name evidence="10" type="ORF">PS9374_01001</name>
</gene>
<feature type="domain" description="SSD" evidence="9">
    <location>
        <begin position="570"/>
        <end position="698"/>
    </location>
</feature>
<dbReference type="AlphaFoldDB" id="A0A171BNK1"/>
<dbReference type="OrthoDB" id="2365435at2"/>
<feature type="transmembrane region" description="Helical" evidence="8">
    <location>
        <begin position="263"/>
        <end position="284"/>
    </location>
</feature>
<dbReference type="InterPro" id="IPR050545">
    <property type="entry name" value="Mycobact_MmpL"/>
</dbReference>
<comment type="caution">
    <text evidence="10">The sequence shown here is derived from an EMBL/GenBank/DDBJ whole genome shotgun (WGS) entry which is preliminary data.</text>
</comment>
<proteinExistence type="inferred from homology"/>
<keyword evidence="5 8" id="KW-1133">Transmembrane helix</keyword>
<keyword evidence="4 8" id="KW-0812">Transmembrane</keyword>
<keyword evidence="11" id="KW-1185">Reference proteome</keyword>
<organism evidence="10 11">
    <name type="scientific">Planomonospora sphaerica</name>
    <dbReference type="NCBI Taxonomy" id="161355"/>
    <lineage>
        <taxon>Bacteria</taxon>
        <taxon>Bacillati</taxon>
        <taxon>Actinomycetota</taxon>
        <taxon>Actinomycetes</taxon>
        <taxon>Streptosporangiales</taxon>
        <taxon>Streptosporangiaceae</taxon>
        <taxon>Planomonospora</taxon>
    </lineage>
</organism>
<feature type="transmembrane region" description="Helical" evidence="8">
    <location>
        <begin position="600"/>
        <end position="624"/>
    </location>
</feature>
<feature type="transmembrane region" description="Helical" evidence="8">
    <location>
        <begin position="354"/>
        <end position="372"/>
    </location>
</feature>
<feature type="transmembrane region" description="Helical" evidence="8">
    <location>
        <begin position="567"/>
        <end position="588"/>
    </location>
</feature>
<evidence type="ECO:0000256" key="3">
    <source>
        <dbReference type="ARBA" id="ARBA00022475"/>
    </source>
</evidence>
<evidence type="ECO:0000259" key="9">
    <source>
        <dbReference type="PROSITE" id="PS50156"/>
    </source>
</evidence>
<feature type="transmembrane region" description="Helical" evidence="8">
    <location>
        <begin position="296"/>
        <end position="318"/>
    </location>
</feature>
<sequence length="732" mass="74695">MRGLSAAVCGRRGKWVVLVIWLLVAAGAGVLGGRLEEVQRNDPASFLPAEAESTVVQNAQRASAAGDRVPAIVVYEGRPVAEAAADAERFAGLEGVAGQVSPPAPAPGGGAVQVVVPLDGSDYDVLTAAVDRIREITGDRAYVTGPAGQSADAIEVFGSIDATLLAATSAVVVLVLLVTYRSPLLWLIPFFAAGVALACSRAGNYLLAEYADLTVSGQSGGILLVLVFGIATDYALLLVARYREELAVHEDRHEAMDLALRRAAPAIAASAATVVAGLCCLLVADQNATRGLGPVCAVGVVCALAAMLTLLPALLVVFPRGVFWPKVPEYGGAAEGGSGLWDGVGRVIARRPRVVWIGTAAVLGAMALTLPLTTVGPLAEADAYRTAPESVRGAEVLDRSFGTGQEGSLLVLAPSGEAGRIASAVAADPGVERIGDRGAGGGRPEAGEPGGRPGEGETGEEDAGEGRPGEGDAGGETGGERPEAGPETADGQVLLRGTLKDAPDSPAAYETVERLREIPGALIGGTAAVNLDGKLSSERDLRVIVPLILGVVLVILVILLRALVAPLLLMATVVLSFAAALGVSGLVFTELFGFAAVDTGVPLLAFVFLVAVGVDYNIFLITRIREEAAGRGTREAALVGLSATGGVITSAGVVLAATFAVLGVLPLVVLAELGFVVAFGVLLDTFVVRSVLLTALTLDVGRWMWWPDRGLTRERGSAGGAVRGTVRSTSGP</sequence>
<dbReference type="EMBL" id="BDCX01000002">
    <property type="protein sequence ID" value="GAT65368.1"/>
    <property type="molecule type" value="Genomic_DNA"/>
</dbReference>
<evidence type="ECO:0000313" key="11">
    <source>
        <dbReference type="Proteomes" id="UP000077701"/>
    </source>
</evidence>
<evidence type="ECO:0000256" key="1">
    <source>
        <dbReference type="ARBA" id="ARBA00004651"/>
    </source>
</evidence>
<protein>
    <submittedName>
        <fullName evidence="10">Membrane protein ActII-3</fullName>
    </submittedName>
</protein>
<evidence type="ECO:0000313" key="10">
    <source>
        <dbReference type="EMBL" id="GAT65368.1"/>
    </source>
</evidence>
<keyword evidence="3" id="KW-1003">Cell membrane</keyword>
<evidence type="ECO:0000256" key="6">
    <source>
        <dbReference type="ARBA" id="ARBA00023136"/>
    </source>
</evidence>
<dbReference type="Pfam" id="PF03176">
    <property type="entry name" value="MMPL"/>
    <property type="match status" value="2"/>
</dbReference>
<feature type="compositionally biased region" description="Gly residues" evidence="7">
    <location>
        <begin position="437"/>
        <end position="453"/>
    </location>
</feature>
<keyword evidence="6 8" id="KW-0472">Membrane</keyword>
<dbReference type="PROSITE" id="PS50156">
    <property type="entry name" value="SSD"/>
    <property type="match status" value="1"/>
</dbReference>
<feature type="region of interest" description="Disordered" evidence="7">
    <location>
        <begin position="429"/>
        <end position="488"/>
    </location>
</feature>